<evidence type="ECO:0000313" key="1">
    <source>
        <dbReference type="EMBL" id="GAX49493.1"/>
    </source>
</evidence>
<organism evidence="1 2">
    <name type="scientific">Streptomyces olivochromogenes</name>
    <dbReference type="NCBI Taxonomy" id="1963"/>
    <lineage>
        <taxon>Bacteria</taxon>
        <taxon>Bacillati</taxon>
        <taxon>Actinomycetota</taxon>
        <taxon>Actinomycetes</taxon>
        <taxon>Kitasatosporales</taxon>
        <taxon>Streptomycetaceae</taxon>
        <taxon>Streptomyces</taxon>
    </lineage>
</organism>
<comment type="caution">
    <text evidence="1">The sequence shown here is derived from an EMBL/GenBank/DDBJ whole genome shotgun (WGS) entry which is preliminary data.</text>
</comment>
<evidence type="ECO:0000313" key="2">
    <source>
        <dbReference type="Proteomes" id="UP000217446"/>
    </source>
</evidence>
<dbReference type="EMBL" id="BDQI01000001">
    <property type="protein sequence ID" value="GAX49493.1"/>
    <property type="molecule type" value="Genomic_DNA"/>
</dbReference>
<evidence type="ECO:0008006" key="3">
    <source>
        <dbReference type="Google" id="ProtNLM"/>
    </source>
</evidence>
<dbReference type="STRING" id="1963.AQJ27_01115"/>
<reference evidence="2" key="1">
    <citation type="submission" date="2017-05" db="EMBL/GenBank/DDBJ databases">
        <title>Streptomyces olivochromogenes NBRC 3561 whole genome shotgun sequence.</title>
        <authorList>
            <person name="Dohra H."/>
            <person name="Kodani S."/>
        </authorList>
    </citation>
    <scope>NUCLEOTIDE SEQUENCE [LARGE SCALE GENOMIC DNA]</scope>
    <source>
        <strain evidence="2">NBRC 3561</strain>
    </source>
</reference>
<dbReference type="Proteomes" id="UP000217446">
    <property type="component" value="Unassembled WGS sequence"/>
</dbReference>
<dbReference type="Pfam" id="PF26358">
    <property type="entry name" value="EcdD_BsdD_detox"/>
    <property type="match status" value="1"/>
</dbReference>
<dbReference type="InterPro" id="IPR047707">
    <property type="entry name" value="VdcD-like"/>
</dbReference>
<sequence>MTTKTTKKTAPTECPRCGHDKLDLIHTSPVAGVWEIYHCQQCLYSWRTSEPARRTQRDAYPDSFKMTIEDIRNAVELPVIPPLRKS</sequence>
<protein>
    <recommendedName>
        <fullName evidence="3">Phenolic acid decarboxylase subunit D</fullName>
    </recommendedName>
</protein>
<dbReference type="AlphaFoldDB" id="A0A250V5N7"/>
<keyword evidence="2" id="KW-1185">Reference proteome</keyword>
<dbReference type="RefSeq" id="WP_067360256.1">
    <property type="nucleotide sequence ID" value="NZ_BDQI01000001.1"/>
</dbReference>
<proteinExistence type="predicted"/>
<accession>A0A250V5N7</accession>
<gene>
    <name evidence="1" type="ORF">SO3561_00982</name>
</gene>
<name>A0A250V5N7_STROL</name>
<dbReference type="NCBIfam" id="NF041205">
    <property type="entry name" value="VdcD"/>
    <property type="match status" value="1"/>
</dbReference>